<dbReference type="InterPro" id="IPR007404">
    <property type="entry name" value="YdjM-like"/>
</dbReference>
<dbReference type="GO" id="GO:0016787">
    <property type="term" value="F:hydrolase activity"/>
    <property type="evidence" value="ECO:0007669"/>
    <property type="project" value="UniProtKB-KW"/>
</dbReference>
<organism evidence="3 4">
    <name type="scientific">Acidisarcina polymorpha</name>
    <dbReference type="NCBI Taxonomy" id="2211140"/>
    <lineage>
        <taxon>Bacteria</taxon>
        <taxon>Pseudomonadati</taxon>
        <taxon>Acidobacteriota</taxon>
        <taxon>Terriglobia</taxon>
        <taxon>Terriglobales</taxon>
        <taxon>Acidobacteriaceae</taxon>
        <taxon>Acidisarcina</taxon>
    </lineage>
</organism>
<evidence type="ECO:0000256" key="1">
    <source>
        <dbReference type="SAM" id="MobiDB-lite"/>
    </source>
</evidence>
<protein>
    <submittedName>
        <fullName evidence="3">Membrane-bound metal-dependent hydrolase</fullName>
    </submittedName>
</protein>
<dbReference type="OrthoDB" id="110250at2"/>
<evidence type="ECO:0000313" key="3">
    <source>
        <dbReference type="EMBL" id="AXC11682.1"/>
    </source>
</evidence>
<dbReference type="Pfam" id="PF04307">
    <property type="entry name" value="YdjM"/>
    <property type="match status" value="1"/>
</dbReference>
<keyword evidence="4" id="KW-1185">Reference proteome</keyword>
<dbReference type="KEGG" id="abas:ACPOL_2358"/>
<dbReference type="Proteomes" id="UP000253606">
    <property type="component" value="Chromosome"/>
</dbReference>
<dbReference type="InterPro" id="IPR053170">
    <property type="entry name" value="Transcription_regulator"/>
</dbReference>
<feature type="transmembrane region" description="Helical" evidence="2">
    <location>
        <begin position="190"/>
        <end position="209"/>
    </location>
</feature>
<reference evidence="3 4" key="1">
    <citation type="journal article" date="2018" name="Front. Microbiol.">
        <title>Hydrolytic Capabilities as a Key to Environmental Success: Chitinolytic and Cellulolytic Acidobacteria From Acidic Sub-arctic Soils and Boreal Peatlands.</title>
        <authorList>
            <person name="Belova S.E."/>
            <person name="Ravin N.V."/>
            <person name="Pankratov T.A."/>
            <person name="Rakitin A.L."/>
            <person name="Ivanova A.A."/>
            <person name="Beletsky A.V."/>
            <person name="Mardanov A.V."/>
            <person name="Sinninghe Damste J.S."/>
            <person name="Dedysh S.N."/>
        </authorList>
    </citation>
    <scope>NUCLEOTIDE SEQUENCE [LARGE SCALE GENOMIC DNA]</scope>
    <source>
        <strain evidence="3 4">SBC82</strain>
    </source>
</reference>
<dbReference type="EMBL" id="CP030840">
    <property type="protein sequence ID" value="AXC11682.1"/>
    <property type="molecule type" value="Genomic_DNA"/>
</dbReference>
<keyword evidence="2" id="KW-0472">Membrane</keyword>
<gene>
    <name evidence="3" type="ORF">ACPOL_2358</name>
</gene>
<feature type="region of interest" description="Disordered" evidence="1">
    <location>
        <begin position="87"/>
        <end position="107"/>
    </location>
</feature>
<dbReference type="RefSeq" id="WP_114210759.1">
    <property type="nucleotide sequence ID" value="NZ_CP030840.1"/>
</dbReference>
<dbReference type="PANTHER" id="PTHR40031">
    <property type="entry name" value="HYPOTHETICAL MEMBRANE SPANNING PROTEIN"/>
    <property type="match status" value="1"/>
</dbReference>
<accession>A0A2Z5FY01</accession>
<dbReference type="AlphaFoldDB" id="A0A2Z5FY01"/>
<dbReference type="PANTHER" id="PTHR40031:SF1">
    <property type="entry name" value="MEMBRANE-BOUND METAL-DEPENDENT HYDROLASE"/>
    <property type="match status" value="1"/>
</dbReference>
<sequence>MEPVTHFLTGACLARAGFNRRTAYATLAMTLAAEAPDLDVLWGFAGPVAAFEHHRGITHTFLGAPFVALAVTGVVYAWHHLRESRESHGSAATRSSQGAPNKPSSRSSGPEPNWFLLWLFSLIAALSHLLLDFTNNYGLRPFFPFNPRWYSWDIVFIYEPLMWIALIAALLMPSIFGLADREIGAQRQPFRGRGWAIAALAFIAVLYTVRNAEHQRALNLLRANTLVEPTLRVAAEPNPLNPFHWQGLAETADFYQTAAIDTRADSVDTDSGQVFYKPPVTLATLTAKRSWLGRAYLDWSSWPLVTDLGSQPAPGAETIPNLPLPIPLDWHTVEFRDLRFSSTTLPLRNASAPPLSGSVYIGPNREVEAMVLSGREQK</sequence>
<feature type="compositionally biased region" description="Polar residues" evidence="1">
    <location>
        <begin position="90"/>
        <end position="107"/>
    </location>
</feature>
<evidence type="ECO:0000256" key="2">
    <source>
        <dbReference type="SAM" id="Phobius"/>
    </source>
</evidence>
<keyword evidence="2" id="KW-0812">Transmembrane</keyword>
<feature type="transmembrane region" description="Helical" evidence="2">
    <location>
        <begin position="154"/>
        <end position="178"/>
    </location>
</feature>
<evidence type="ECO:0000313" key="4">
    <source>
        <dbReference type="Proteomes" id="UP000253606"/>
    </source>
</evidence>
<feature type="transmembrane region" description="Helical" evidence="2">
    <location>
        <begin position="56"/>
        <end position="78"/>
    </location>
</feature>
<proteinExistence type="predicted"/>
<feature type="transmembrane region" description="Helical" evidence="2">
    <location>
        <begin position="114"/>
        <end position="134"/>
    </location>
</feature>
<keyword evidence="2" id="KW-1133">Transmembrane helix</keyword>
<name>A0A2Z5FY01_9BACT</name>
<keyword evidence="3" id="KW-0378">Hydrolase</keyword>